<sequence>MTTVMTDLDVETAVNSWHYHYTRVVDLGGRVLRARVRCDRHITDSHALAEVLTDQLTWTSLVTDAPDNWWYSAPVPRLVPDATEVLAPIAQRLLDRAARVLAALPPVPPRHPAARRPSALTSALPQVLCPTPSFGGRA</sequence>
<protein>
    <submittedName>
        <fullName evidence="1">Uncharacterized protein</fullName>
    </submittedName>
</protein>
<dbReference type="RefSeq" id="WP_189214294.1">
    <property type="nucleotide sequence ID" value="NZ_BMRB01000011.1"/>
</dbReference>
<evidence type="ECO:0000313" key="2">
    <source>
        <dbReference type="Proteomes" id="UP000660680"/>
    </source>
</evidence>
<dbReference type="Proteomes" id="UP000660680">
    <property type="component" value="Unassembled WGS sequence"/>
</dbReference>
<gene>
    <name evidence="1" type="ORF">GCM10010171_63390</name>
</gene>
<reference evidence="1" key="1">
    <citation type="journal article" date="2014" name="Int. J. Syst. Evol. Microbiol.">
        <title>Complete genome sequence of Corynebacterium casei LMG S-19264T (=DSM 44701T), isolated from a smear-ripened cheese.</title>
        <authorList>
            <consortium name="US DOE Joint Genome Institute (JGI-PGF)"/>
            <person name="Walter F."/>
            <person name="Albersmeier A."/>
            <person name="Kalinowski J."/>
            <person name="Ruckert C."/>
        </authorList>
    </citation>
    <scope>NUCLEOTIDE SEQUENCE</scope>
    <source>
        <strain evidence="1">JCM 3276</strain>
    </source>
</reference>
<accession>A0A918GSR1</accession>
<dbReference type="EMBL" id="BMRB01000011">
    <property type="protein sequence ID" value="GGS59735.1"/>
    <property type="molecule type" value="Genomic_DNA"/>
</dbReference>
<name>A0A918GSR1_9PSEU</name>
<dbReference type="AlphaFoldDB" id="A0A918GSR1"/>
<organism evidence="1 2">
    <name type="scientific">Actinokineospora fastidiosa</name>
    <dbReference type="NCBI Taxonomy" id="1816"/>
    <lineage>
        <taxon>Bacteria</taxon>
        <taxon>Bacillati</taxon>
        <taxon>Actinomycetota</taxon>
        <taxon>Actinomycetes</taxon>
        <taxon>Pseudonocardiales</taxon>
        <taxon>Pseudonocardiaceae</taxon>
        <taxon>Actinokineospora</taxon>
    </lineage>
</organism>
<evidence type="ECO:0000313" key="1">
    <source>
        <dbReference type="EMBL" id="GGS59735.1"/>
    </source>
</evidence>
<proteinExistence type="predicted"/>
<keyword evidence="2" id="KW-1185">Reference proteome</keyword>
<comment type="caution">
    <text evidence="1">The sequence shown here is derived from an EMBL/GenBank/DDBJ whole genome shotgun (WGS) entry which is preliminary data.</text>
</comment>
<reference evidence="1" key="2">
    <citation type="submission" date="2020-09" db="EMBL/GenBank/DDBJ databases">
        <authorList>
            <person name="Sun Q."/>
            <person name="Ohkuma M."/>
        </authorList>
    </citation>
    <scope>NUCLEOTIDE SEQUENCE</scope>
    <source>
        <strain evidence="1">JCM 3276</strain>
    </source>
</reference>